<keyword evidence="5" id="KW-1185">Reference proteome</keyword>
<name>A0A1Q9CWV4_SYMMI</name>
<dbReference type="InterPro" id="IPR036770">
    <property type="entry name" value="Ankyrin_rpt-contain_sf"/>
</dbReference>
<organism evidence="4 5">
    <name type="scientific">Symbiodinium microadriaticum</name>
    <name type="common">Dinoflagellate</name>
    <name type="synonym">Zooxanthella microadriatica</name>
    <dbReference type="NCBI Taxonomy" id="2951"/>
    <lineage>
        <taxon>Eukaryota</taxon>
        <taxon>Sar</taxon>
        <taxon>Alveolata</taxon>
        <taxon>Dinophyceae</taxon>
        <taxon>Suessiales</taxon>
        <taxon>Symbiodiniaceae</taxon>
        <taxon>Symbiodinium</taxon>
    </lineage>
</organism>
<dbReference type="Pfam" id="PF12796">
    <property type="entry name" value="Ank_2"/>
    <property type="match status" value="1"/>
</dbReference>
<feature type="repeat" description="ANK" evidence="3">
    <location>
        <begin position="149"/>
        <end position="184"/>
    </location>
</feature>
<proteinExistence type="predicted"/>
<reference evidence="4 5" key="1">
    <citation type="submission" date="2016-02" db="EMBL/GenBank/DDBJ databases">
        <title>Genome analysis of coral dinoflagellate symbionts highlights evolutionary adaptations to a symbiotic lifestyle.</title>
        <authorList>
            <person name="Aranda M."/>
            <person name="Li Y."/>
            <person name="Liew Y.J."/>
            <person name="Baumgarten S."/>
            <person name="Simakov O."/>
            <person name="Wilson M."/>
            <person name="Piel J."/>
            <person name="Ashoor H."/>
            <person name="Bougouffa S."/>
            <person name="Bajic V.B."/>
            <person name="Ryu T."/>
            <person name="Ravasi T."/>
            <person name="Bayer T."/>
            <person name="Micklem G."/>
            <person name="Kim H."/>
            <person name="Bhak J."/>
            <person name="Lajeunesse T.C."/>
            <person name="Voolstra C.R."/>
        </authorList>
    </citation>
    <scope>NUCLEOTIDE SEQUENCE [LARGE SCALE GENOMIC DNA]</scope>
    <source>
        <strain evidence="4 5">CCMP2467</strain>
    </source>
</reference>
<keyword evidence="2 3" id="KW-0040">ANK repeat</keyword>
<feature type="repeat" description="ANK" evidence="3">
    <location>
        <begin position="116"/>
        <end position="148"/>
    </location>
</feature>
<dbReference type="SUPFAM" id="SSF48403">
    <property type="entry name" value="Ankyrin repeat"/>
    <property type="match status" value="1"/>
</dbReference>
<dbReference type="GO" id="GO:0016301">
    <property type="term" value="F:kinase activity"/>
    <property type="evidence" value="ECO:0007669"/>
    <property type="project" value="UniProtKB-KW"/>
</dbReference>
<keyword evidence="4" id="KW-0808">Transferase</keyword>
<evidence type="ECO:0000313" key="5">
    <source>
        <dbReference type="Proteomes" id="UP000186817"/>
    </source>
</evidence>
<dbReference type="PROSITE" id="PS50297">
    <property type="entry name" value="ANK_REP_REGION"/>
    <property type="match status" value="4"/>
</dbReference>
<dbReference type="InterPro" id="IPR002110">
    <property type="entry name" value="Ankyrin_rpt"/>
</dbReference>
<feature type="repeat" description="ANK" evidence="3">
    <location>
        <begin position="268"/>
        <end position="300"/>
    </location>
</feature>
<dbReference type="Proteomes" id="UP000186817">
    <property type="component" value="Unassembled WGS sequence"/>
</dbReference>
<accession>A0A1Q9CWV4</accession>
<dbReference type="Gene3D" id="1.25.40.20">
    <property type="entry name" value="Ankyrin repeat-containing domain"/>
    <property type="match status" value="2"/>
</dbReference>
<dbReference type="SMART" id="SM00248">
    <property type="entry name" value="ANK"/>
    <property type="match status" value="6"/>
</dbReference>
<feature type="repeat" description="ANK" evidence="3">
    <location>
        <begin position="228"/>
        <end position="260"/>
    </location>
</feature>
<evidence type="ECO:0000313" key="4">
    <source>
        <dbReference type="EMBL" id="OLP87413.1"/>
    </source>
</evidence>
<protein>
    <submittedName>
        <fullName evidence="4">Kinase D-interacting substrate of 220 kDa</fullName>
    </submittedName>
</protein>
<evidence type="ECO:0000256" key="1">
    <source>
        <dbReference type="ARBA" id="ARBA00022737"/>
    </source>
</evidence>
<dbReference type="Pfam" id="PF13637">
    <property type="entry name" value="Ank_4"/>
    <property type="match status" value="1"/>
</dbReference>
<comment type="caution">
    <text evidence="4">The sequence shown here is derived from an EMBL/GenBank/DDBJ whole genome shotgun (WGS) entry which is preliminary data.</text>
</comment>
<gene>
    <name evidence="4" type="primary">kidins220</name>
    <name evidence="4" type="ORF">AK812_SmicGene31357</name>
</gene>
<evidence type="ECO:0000256" key="2">
    <source>
        <dbReference type="ARBA" id="ARBA00023043"/>
    </source>
</evidence>
<sequence>MLRVYRASGDLLAEFTQEDLQKLANADKCPGHVLKKHLQTLCGQLRFKQRLLKEGSTVHNDDAFLEPPLDLTLVLVPFVTASTAQIDELIKAARRGDVSVVEDCLNRPQEPDPPGQKASALHHAVQNGHVDVARLLLEAGASKDRTTKENNTPLCLAAELEHAGQVQCIQLLLESRADVEIANSEGRSPLLQALSSTTSGAWAEVAQCTKVADLLLKARANVEKTDNLGKPALVYACEKGCTDMVKMILEAGAEVNQPCTRELGDTSRGSSALHRAAARGRLDVARMLLSARAEVEKVDANGWTPLFKAVRHAHSEMVQLLLDAGADWLKKDSSGESPASIAKVFGDEDILHLLKKKKEHRAGIAALQRASARISSRLRKELEQGRATGPKAAAATARTQTAWATKACSNASTCRLSSESFGKVCRSDHNFCIPNGGNWLIKELEMDFRIESKGEGLTKDDEELVYQPRFRPCCCGCGVAWRQNVRARTVAGK</sequence>
<dbReference type="PANTHER" id="PTHR24166">
    <property type="entry name" value="ROLLING PEBBLES, ISOFORM B"/>
    <property type="match status" value="1"/>
</dbReference>
<feature type="repeat" description="ANK" evidence="3">
    <location>
        <begin position="301"/>
        <end position="333"/>
    </location>
</feature>
<dbReference type="Pfam" id="PF00023">
    <property type="entry name" value="Ank"/>
    <property type="match status" value="1"/>
</dbReference>
<dbReference type="InterPro" id="IPR050889">
    <property type="entry name" value="Dendritic_Spine_Reg/Scaffold"/>
</dbReference>
<dbReference type="PROSITE" id="PS50088">
    <property type="entry name" value="ANK_REPEAT"/>
    <property type="match status" value="5"/>
</dbReference>
<dbReference type="PANTHER" id="PTHR24166:SF48">
    <property type="entry name" value="PROTEIN VAPYRIN"/>
    <property type="match status" value="1"/>
</dbReference>
<dbReference type="EMBL" id="LSRX01000861">
    <property type="protein sequence ID" value="OLP87413.1"/>
    <property type="molecule type" value="Genomic_DNA"/>
</dbReference>
<evidence type="ECO:0000256" key="3">
    <source>
        <dbReference type="PROSITE-ProRule" id="PRU00023"/>
    </source>
</evidence>
<dbReference type="AlphaFoldDB" id="A0A1Q9CWV4"/>
<keyword evidence="4" id="KW-0418">Kinase</keyword>
<keyword evidence="1" id="KW-0677">Repeat</keyword>
<dbReference type="OrthoDB" id="366390at2759"/>